<name>H2XXG0_CIOIN</name>
<keyword evidence="2" id="KW-1185">Reference proteome</keyword>
<dbReference type="Ensembl" id="ENSCINT00000036157.1">
    <property type="protein sequence ID" value="ENSCINP00000034344.1"/>
    <property type="gene ID" value="ENSCING00000024975.1"/>
</dbReference>
<dbReference type="AlphaFoldDB" id="H2XXG0"/>
<dbReference type="InParanoid" id="H2XXG0"/>
<accession>H2XXG0</accession>
<evidence type="ECO:0000313" key="1">
    <source>
        <dbReference type="Ensembl" id="ENSCINP00000034344.1"/>
    </source>
</evidence>
<protein>
    <submittedName>
        <fullName evidence="1">Uncharacterized protein</fullName>
    </submittedName>
</protein>
<evidence type="ECO:0000313" key="2">
    <source>
        <dbReference type="Proteomes" id="UP000008144"/>
    </source>
</evidence>
<sequence>MVVKIWTNLESGFYEIVRESPTHHGATQPTFQ</sequence>
<reference evidence="1" key="3">
    <citation type="submission" date="2025-09" db="UniProtKB">
        <authorList>
            <consortium name="Ensembl"/>
        </authorList>
    </citation>
    <scope>IDENTIFICATION</scope>
</reference>
<dbReference type="HOGENOM" id="CLU_3392179_0_0_1"/>
<reference evidence="1" key="2">
    <citation type="submission" date="2025-08" db="UniProtKB">
        <authorList>
            <consortium name="Ensembl"/>
        </authorList>
    </citation>
    <scope>IDENTIFICATION</scope>
</reference>
<dbReference type="Proteomes" id="UP000008144">
    <property type="component" value="Unassembled WGS sequence"/>
</dbReference>
<organism evidence="1 2">
    <name type="scientific">Ciona intestinalis</name>
    <name type="common">Transparent sea squirt</name>
    <name type="synonym">Ascidia intestinalis</name>
    <dbReference type="NCBI Taxonomy" id="7719"/>
    <lineage>
        <taxon>Eukaryota</taxon>
        <taxon>Metazoa</taxon>
        <taxon>Chordata</taxon>
        <taxon>Tunicata</taxon>
        <taxon>Ascidiacea</taxon>
        <taxon>Phlebobranchia</taxon>
        <taxon>Cionidae</taxon>
        <taxon>Ciona</taxon>
    </lineage>
</organism>
<proteinExistence type="predicted"/>
<reference evidence="2" key="1">
    <citation type="journal article" date="2002" name="Science">
        <title>The draft genome of Ciona intestinalis: insights into chordate and vertebrate origins.</title>
        <authorList>
            <person name="Dehal P."/>
            <person name="Satou Y."/>
            <person name="Campbell R.K."/>
            <person name="Chapman J."/>
            <person name="Degnan B."/>
            <person name="De Tomaso A."/>
            <person name="Davidson B."/>
            <person name="Di Gregorio A."/>
            <person name="Gelpke M."/>
            <person name="Goodstein D.M."/>
            <person name="Harafuji N."/>
            <person name="Hastings K.E."/>
            <person name="Ho I."/>
            <person name="Hotta K."/>
            <person name="Huang W."/>
            <person name="Kawashima T."/>
            <person name="Lemaire P."/>
            <person name="Martinez D."/>
            <person name="Meinertzhagen I.A."/>
            <person name="Necula S."/>
            <person name="Nonaka M."/>
            <person name="Putnam N."/>
            <person name="Rash S."/>
            <person name="Saiga H."/>
            <person name="Satake M."/>
            <person name="Terry A."/>
            <person name="Yamada L."/>
            <person name="Wang H.G."/>
            <person name="Awazu S."/>
            <person name="Azumi K."/>
            <person name="Boore J."/>
            <person name="Branno M."/>
            <person name="Chin-Bow S."/>
            <person name="DeSantis R."/>
            <person name="Doyle S."/>
            <person name="Francino P."/>
            <person name="Keys D.N."/>
            <person name="Haga S."/>
            <person name="Hayashi H."/>
            <person name="Hino K."/>
            <person name="Imai K.S."/>
            <person name="Inaba K."/>
            <person name="Kano S."/>
            <person name="Kobayashi K."/>
            <person name="Kobayashi M."/>
            <person name="Lee B.I."/>
            <person name="Makabe K.W."/>
            <person name="Manohar C."/>
            <person name="Matassi G."/>
            <person name="Medina M."/>
            <person name="Mochizuki Y."/>
            <person name="Mount S."/>
            <person name="Morishita T."/>
            <person name="Miura S."/>
            <person name="Nakayama A."/>
            <person name="Nishizaka S."/>
            <person name="Nomoto H."/>
            <person name="Ohta F."/>
            <person name="Oishi K."/>
            <person name="Rigoutsos I."/>
            <person name="Sano M."/>
            <person name="Sasaki A."/>
            <person name="Sasakura Y."/>
            <person name="Shoguchi E."/>
            <person name="Shin-i T."/>
            <person name="Spagnuolo A."/>
            <person name="Stainier D."/>
            <person name="Suzuki M.M."/>
            <person name="Tassy O."/>
            <person name="Takatori N."/>
            <person name="Tokuoka M."/>
            <person name="Yagi K."/>
            <person name="Yoshizaki F."/>
            <person name="Wada S."/>
            <person name="Zhang C."/>
            <person name="Hyatt P.D."/>
            <person name="Larimer F."/>
            <person name="Detter C."/>
            <person name="Doggett N."/>
            <person name="Glavina T."/>
            <person name="Hawkins T."/>
            <person name="Richardson P."/>
            <person name="Lucas S."/>
            <person name="Kohara Y."/>
            <person name="Levine M."/>
            <person name="Satoh N."/>
            <person name="Rokhsar D.S."/>
        </authorList>
    </citation>
    <scope>NUCLEOTIDE SEQUENCE [LARGE SCALE GENOMIC DNA]</scope>
</reference>